<feature type="binding site" evidence="3">
    <location>
        <begin position="218"/>
        <end position="220"/>
    </location>
    <ligand>
        <name>NAD(+)</name>
        <dbReference type="ChEBI" id="CHEBI:57540"/>
    </ligand>
</feature>
<feature type="binding site" evidence="3">
    <location>
        <begin position="101"/>
        <end position="104"/>
    </location>
    <ligand>
        <name>NAD(+)</name>
        <dbReference type="ChEBI" id="CHEBI:57540"/>
    </ligand>
</feature>
<dbReference type="NCBIfam" id="NF001752">
    <property type="entry name" value="PRK00481.1-1"/>
    <property type="match status" value="1"/>
</dbReference>
<dbReference type="EMBL" id="JADPIE010000004">
    <property type="protein sequence ID" value="MBF8437075.1"/>
    <property type="molecule type" value="Genomic_DNA"/>
</dbReference>
<proteinExistence type="inferred from homology"/>
<dbReference type="InterPro" id="IPR027546">
    <property type="entry name" value="Sirtuin_class_III"/>
</dbReference>
<sequence length="248" mass="27393">MEKKKLRRATEIIKNAEYPVVLTGAGISAESGVPTFRGKSGLWKKYDPEAAVSISGFKKDPEPFWDFAQELLLKNDIKPNPGHKALAELESSGIIKTIITQNIDFLHQRAGSQNVLELHGTLNKATCLKCRKKYDWEDLVPVIKAGNIPECDNCKSQKIKPDIVFFGERLPENALNQAWQAAKNSDLMIVIGTSLAVYPVASLPSLTKDNGGKLIYINAASGQQDYLFDLIIKGKAGEVLPEILRMID</sequence>
<evidence type="ECO:0000259" key="5">
    <source>
        <dbReference type="PROSITE" id="PS50305"/>
    </source>
</evidence>
<dbReference type="InterPro" id="IPR050134">
    <property type="entry name" value="NAD-dep_sirtuin_deacylases"/>
</dbReference>
<dbReference type="GO" id="GO:0017136">
    <property type="term" value="F:histone deacetylase activity, NAD-dependent"/>
    <property type="evidence" value="ECO:0007669"/>
    <property type="project" value="TreeGrafter"/>
</dbReference>
<dbReference type="GO" id="GO:0008270">
    <property type="term" value="F:zinc ion binding"/>
    <property type="evidence" value="ECO:0007669"/>
    <property type="project" value="UniProtKB-UniRule"/>
</dbReference>
<evidence type="ECO:0000313" key="6">
    <source>
        <dbReference type="EMBL" id="MBF8437075.1"/>
    </source>
</evidence>
<comment type="function">
    <text evidence="3">NAD-dependent protein deacetylase which modulates the activities of several proteins which are inactive in their acetylated form.</text>
</comment>
<comment type="cofactor">
    <cofactor evidence="3">
        <name>Zn(2+)</name>
        <dbReference type="ChEBI" id="CHEBI:29105"/>
    </cofactor>
    <text evidence="3">Binds 1 zinc ion per subunit.</text>
</comment>
<feature type="binding site" evidence="3">
    <location>
        <position position="236"/>
    </location>
    <ligand>
        <name>NAD(+)</name>
        <dbReference type="ChEBI" id="CHEBI:57540"/>
    </ligand>
</feature>
<dbReference type="GO" id="GO:0036054">
    <property type="term" value="F:protein-malonyllysine demalonylase activity"/>
    <property type="evidence" value="ECO:0007669"/>
    <property type="project" value="InterPro"/>
</dbReference>
<feature type="binding site" evidence="3">
    <location>
        <begin position="24"/>
        <end position="43"/>
    </location>
    <ligand>
        <name>NAD(+)</name>
        <dbReference type="ChEBI" id="CHEBI:57540"/>
    </ligand>
</feature>
<name>A0A931AV68_9FIRM</name>
<dbReference type="PANTHER" id="PTHR11085">
    <property type="entry name" value="NAD-DEPENDENT PROTEIN DEACYLASE SIRTUIN-5, MITOCHONDRIAL-RELATED"/>
    <property type="match status" value="1"/>
</dbReference>
<dbReference type="Proteomes" id="UP000621436">
    <property type="component" value="Unassembled WGS sequence"/>
</dbReference>
<keyword evidence="3 4" id="KW-0479">Metal-binding</keyword>
<dbReference type="GO" id="GO:0036055">
    <property type="term" value="F:protein-succinyllysine desuccinylase activity"/>
    <property type="evidence" value="ECO:0007669"/>
    <property type="project" value="InterPro"/>
</dbReference>
<dbReference type="InterPro" id="IPR026591">
    <property type="entry name" value="Sirtuin_cat_small_dom_sf"/>
</dbReference>
<dbReference type="EC" id="2.3.1.286" evidence="3"/>
<keyword evidence="2 3" id="KW-0520">NAD</keyword>
<dbReference type="GO" id="GO:0070403">
    <property type="term" value="F:NAD+ binding"/>
    <property type="evidence" value="ECO:0007669"/>
    <property type="project" value="UniProtKB-UniRule"/>
</dbReference>
<dbReference type="HAMAP" id="MF_01121">
    <property type="entry name" value="Sirtuin_ClassIII"/>
    <property type="match status" value="1"/>
</dbReference>
<dbReference type="InterPro" id="IPR029035">
    <property type="entry name" value="DHS-like_NAD/FAD-binding_dom"/>
</dbReference>
<dbReference type="GO" id="GO:0005737">
    <property type="term" value="C:cytoplasm"/>
    <property type="evidence" value="ECO:0007669"/>
    <property type="project" value="UniProtKB-SubCell"/>
</dbReference>
<dbReference type="Pfam" id="PF02146">
    <property type="entry name" value="SIR2"/>
    <property type="match status" value="1"/>
</dbReference>
<dbReference type="Gene3D" id="3.30.1600.10">
    <property type="entry name" value="SIR2/SIRT2 'Small Domain"/>
    <property type="match status" value="1"/>
</dbReference>
<dbReference type="PROSITE" id="PS50305">
    <property type="entry name" value="SIRTUIN"/>
    <property type="match status" value="1"/>
</dbReference>
<feature type="binding site" evidence="3 4">
    <location>
        <position position="154"/>
    </location>
    <ligand>
        <name>Zn(2+)</name>
        <dbReference type="ChEBI" id="CHEBI:29105"/>
    </ligand>
</feature>
<dbReference type="InterPro" id="IPR026590">
    <property type="entry name" value="Ssirtuin_cat_dom"/>
</dbReference>
<dbReference type="InterPro" id="IPR003000">
    <property type="entry name" value="Sirtuin"/>
</dbReference>
<feature type="domain" description="Deacetylase sirtuin-type" evidence="5">
    <location>
        <begin position="1"/>
        <end position="248"/>
    </location>
</feature>
<keyword evidence="3 4" id="KW-0862">Zinc</keyword>
<keyword evidence="1" id="KW-0808">Transferase</keyword>
<dbReference type="AlphaFoldDB" id="A0A931AV68"/>
<keyword evidence="7" id="KW-1185">Reference proteome</keyword>
<feature type="binding site" evidence="3 4">
    <location>
        <position position="127"/>
    </location>
    <ligand>
        <name>Zn(2+)</name>
        <dbReference type="ChEBI" id="CHEBI:29105"/>
    </ligand>
</feature>
<organism evidence="6 7">
    <name type="scientific">Halonatronomonas betaini</name>
    <dbReference type="NCBI Taxonomy" id="2778430"/>
    <lineage>
        <taxon>Bacteria</taxon>
        <taxon>Bacillati</taxon>
        <taxon>Bacillota</taxon>
        <taxon>Clostridia</taxon>
        <taxon>Halanaerobiales</taxon>
        <taxon>Halarsenatibacteraceae</taxon>
        <taxon>Halonatronomonas</taxon>
    </lineage>
</organism>
<comment type="subcellular location">
    <subcellularLocation>
        <location evidence="3">Cytoplasm</location>
    </subcellularLocation>
</comment>
<dbReference type="NCBIfam" id="NF001753">
    <property type="entry name" value="PRK00481.1-3"/>
    <property type="match status" value="1"/>
</dbReference>
<feature type="binding site" evidence="3 4">
    <location>
        <position position="130"/>
    </location>
    <ligand>
        <name>Zn(2+)</name>
        <dbReference type="ChEBI" id="CHEBI:29105"/>
    </ligand>
</feature>
<gene>
    <name evidence="3" type="primary">cobB</name>
    <name evidence="6" type="ORF">I0Q91_08300</name>
</gene>
<dbReference type="Gene3D" id="3.40.50.1220">
    <property type="entry name" value="TPP-binding domain"/>
    <property type="match status" value="1"/>
</dbReference>
<comment type="catalytic activity">
    <reaction evidence="3">
        <text>N(6)-acetyl-L-lysyl-[protein] + NAD(+) + H2O = 2''-O-acetyl-ADP-D-ribose + nicotinamide + L-lysyl-[protein]</text>
        <dbReference type="Rhea" id="RHEA:43636"/>
        <dbReference type="Rhea" id="RHEA-COMP:9752"/>
        <dbReference type="Rhea" id="RHEA-COMP:10731"/>
        <dbReference type="ChEBI" id="CHEBI:15377"/>
        <dbReference type="ChEBI" id="CHEBI:17154"/>
        <dbReference type="ChEBI" id="CHEBI:29969"/>
        <dbReference type="ChEBI" id="CHEBI:57540"/>
        <dbReference type="ChEBI" id="CHEBI:61930"/>
        <dbReference type="ChEBI" id="CHEBI:83767"/>
        <dbReference type="EC" id="2.3.1.286"/>
    </reaction>
</comment>
<comment type="caution">
    <text evidence="3">Lacks conserved residue(s) required for the propagation of feature annotation.</text>
</comment>
<reference evidence="6" key="1">
    <citation type="submission" date="2020-11" db="EMBL/GenBank/DDBJ databases">
        <title>Halonatronomonas betainensis gen. nov., sp. nov. a novel haloalkaliphilic representative of the family Halanaerobiacae capable of betaine degradation.</title>
        <authorList>
            <person name="Boltyanskaya Y."/>
            <person name="Kevbrin V."/>
            <person name="Detkova E."/>
            <person name="Grouzdev D.S."/>
            <person name="Koziaeva V."/>
            <person name="Zhilina T."/>
        </authorList>
    </citation>
    <scope>NUCLEOTIDE SEQUENCE</scope>
    <source>
        <strain evidence="6">Z-7014</strain>
    </source>
</reference>
<evidence type="ECO:0000256" key="4">
    <source>
        <dbReference type="PROSITE-ProRule" id="PRU00236"/>
    </source>
</evidence>
<accession>A0A931AV68</accession>
<keyword evidence="3" id="KW-0963">Cytoplasm</keyword>
<comment type="similarity">
    <text evidence="3">Belongs to the sirtuin family. Class III subfamily.</text>
</comment>
<feature type="binding site" evidence="3 4">
    <location>
        <position position="151"/>
    </location>
    <ligand>
        <name>Zn(2+)</name>
        <dbReference type="ChEBI" id="CHEBI:29105"/>
    </ligand>
</feature>
<dbReference type="RefSeq" id="WP_270454010.1">
    <property type="nucleotide sequence ID" value="NZ_JADPIE010000004.1"/>
</dbReference>
<feature type="active site" description="Proton acceptor" evidence="3 4">
    <location>
        <position position="119"/>
    </location>
</feature>
<protein>
    <recommendedName>
        <fullName evidence="3">NAD-dependent protein deacylase</fullName>
        <ecNumber evidence="3">2.3.1.286</ecNumber>
    </recommendedName>
    <alternativeName>
        <fullName evidence="3">Regulatory protein SIR2 homolog</fullName>
    </alternativeName>
</protein>
<evidence type="ECO:0000256" key="2">
    <source>
        <dbReference type="ARBA" id="ARBA00023027"/>
    </source>
</evidence>
<dbReference type="PANTHER" id="PTHR11085:SF10">
    <property type="entry name" value="NAD-DEPENDENT PROTEIN DEACYLASE SIRTUIN-5, MITOCHONDRIAL-RELATED"/>
    <property type="match status" value="1"/>
</dbReference>
<evidence type="ECO:0000313" key="7">
    <source>
        <dbReference type="Proteomes" id="UP000621436"/>
    </source>
</evidence>
<comment type="caution">
    <text evidence="6">The sequence shown here is derived from an EMBL/GenBank/DDBJ whole genome shotgun (WGS) entry which is preliminary data.</text>
</comment>
<dbReference type="SUPFAM" id="SSF52467">
    <property type="entry name" value="DHS-like NAD/FAD-binding domain"/>
    <property type="match status" value="1"/>
</dbReference>
<evidence type="ECO:0000256" key="1">
    <source>
        <dbReference type="ARBA" id="ARBA00022679"/>
    </source>
</evidence>
<feature type="binding site" evidence="3">
    <location>
        <begin position="192"/>
        <end position="194"/>
    </location>
    <ligand>
        <name>NAD(+)</name>
        <dbReference type="ChEBI" id="CHEBI:57540"/>
    </ligand>
</feature>
<evidence type="ECO:0000256" key="3">
    <source>
        <dbReference type="HAMAP-Rule" id="MF_01121"/>
    </source>
</evidence>